<gene>
    <name evidence="2" type="ORF">D0C36_07880</name>
</gene>
<evidence type="ECO:0000313" key="3">
    <source>
        <dbReference type="Proteomes" id="UP000264217"/>
    </source>
</evidence>
<keyword evidence="1" id="KW-0732">Signal</keyword>
<dbReference type="OrthoDB" id="796754at2"/>
<dbReference type="RefSeq" id="WP_147321957.1">
    <property type="nucleotide sequence ID" value="NZ_QWDC01000001.1"/>
</dbReference>
<reference evidence="2 3" key="1">
    <citation type="submission" date="2018-08" db="EMBL/GenBank/DDBJ databases">
        <title>Mucilaginibacter sp. MYSH2.</title>
        <authorList>
            <person name="Seo T."/>
        </authorList>
    </citation>
    <scope>NUCLEOTIDE SEQUENCE [LARGE SCALE GENOMIC DNA]</scope>
    <source>
        <strain evidence="2 3">MYSH2</strain>
    </source>
</reference>
<feature type="signal peptide" evidence="1">
    <location>
        <begin position="1"/>
        <end position="20"/>
    </location>
</feature>
<comment type="caution">
    <text evidence="2">The sequence shown here is derived from an EMBL/GenBank/DDBJ whole genome shotgun (WGS) entry which is preliminary data.</text>
</comment>
<dbReference type="EMBL" id="QWDC01000001">
    <property type="protein sequence ID" value="RFZ95431.1"/>
    <property type="molecule type" value="Genomic_DNA"/>
</dbReference>
<organism evidence="2 3">
    <name type="scientific">Mucilaginibacter conchicola</name>
    <dbReference type="NCBI Taxonomy" id="2303333"/>
    <lineage>
        <taxon>Bacteria</taxon>
        <taxon>Pseudomonadati</taxon>
        <taxon>Bacteroidota</taxon>
        <taxon>Sphingobacteriia</taxon>
        <taxon>Sphingobacteriales</taxon>
        <taxon>Sphingobacteriaceae</taxon>
        <taxon>Mucilaginibacter</taxon>
    </lineage>
</organism>
<protein>
    <recommendedName>
        <fullName evidence="4">LTXXQ motif family protein</fullName>
    </recommendedName>
</protein>
<keyword evidence="3" id="KW-1185">Reference proteome</keyword>
<name>A0A372NZU6_9SPHI</name>
<evidence type="ECO:0000313" key="2">
    <source>
        <dbReference type="EMBL" id="RFZ95431.1"/>
    </source>
</evidence>
<dbReference type="AlphaFoldDB" id="A0A372NZU6"/>
<evidence type="ECO:0000256" key="1">
    <source>
        <dbReference type="SAM" id="SignalP"/>
    </source>
</evidence>
<evidence type="ECO:0008006" key="4">
    <source>
        <dbReference type="Google" id="ProtNLM"/>
    </source>
</evidence>
<feature type="chain" id="PRO_5017026807" description="LTXXQ motif family protein" evidence="1">
    <location>
        <begin position="21"/>
        <end position="228"/>
    </location>
</feature>
<sequence length="228" mass="24622">MKKIFLMLAFVAGTAVVANAQTKAPKSPDQRAQHRTAALTKKLNLSADQSAKVNAILLKQASQMDSLKANKPADRKANFEAHKAVFANTDAQIKAVLKPDQQTAYANLKTEMKGKGHGRHHGNKTPDQKAQRLTGVLTKKLSLNADQSAKVNAILLQSATQMDSLKANNPADRAAKKESRKAILANADTQLKAVFTADQQKTYADLKAKMIEKMKAKRGAKQATPNAG</sequence>
<accession>A0A372NZU6</accession>
<dbReference type="Proteomes" id="UP000264217">
    <property type="component" value="Unassembled WGS sequence"/>
</dbReference>
<proteinExistence type="predicted"/>